<gene>
    <name evidence="1" type="ORF">Scep_026267</name>
</gene>
<proteinExistence type="predicted"/>
<dbReference type="Proteomes" id="UP001419268">
    <property type="component" value="Unassembled WGS sequence"/>
</dbReference>
<keyword evidence="2" id="KW-1185">Reference proteome</keyword>
<evidence type="ECO:0008006" key="3">
    <source>
        <dbReference type="Google" id="ProtNLM"/>
    </source>
</evidence>
<dbReference type="AlphaFoldDB" id="A0AAP0HN12"/>
<comment type="caution">
    <text evidence="1">The sequence shown here is derived from an EMBL/GenBank/DDBJ whole genome shotgun (WGS) entry which is preliminary data.</text>
</comment>
<sequence length="319" mass="36065">MRGIDRSTLDGMSTYSEDANGGDFGQMLKIWRVNRRGWEAILVSCEDGKGWGAFLNALYNEEEEEQDQARSQTITQPNAQIRNRVEESNVVEPSILLREKDQNANQWQRVVLVFTTPPVHGWNLVEYMVRAGTKREVKLCPFGPDRALLECVDLNEKELVLKHGKALGGALVAKVESWSLRNHAENSCITYGEGWIRINGLPWNMWNQCVFQTIGDKYGGLLKVSKGTGALDLMKGAWPHDDEVADTDKEKELGRQIATFAAEGDCDNAATETRGGPEHTNRKGRQSLYHQRLVQLANPNRHQYKRYCYHGKGYAWGRG</sequence>
<dbReference type="EMBL" id="JBBNAG010000011">
    <property type="protein sequence ID" value="KAK9094798.1"/>
    <property type="molecule type" value="Genomic_DNA"/>
</dbReference>
<name>A0AAP0HN12_9MAGN</name>
<evidence type="ECO:0000313" key="1">
    <source>
        <dbReference type="EMBL" id="KAK9094798.1"/>
    </source>
</evidence>
<accession>A0AAP0HN12</accession>
<reference evidence="1 2" key="1">
    <citation type="submission" date="2024-01" db="EMBL/GenBank/DDBJ databases">
        <title>Genome assemblies of Stephania.</title>
        <authorList>
            <person name="Yang L."/>
        </authorList>
    </citation>
    <scope>NUCLEOTIDE SEQUENCE [LARGE SCALE GENOMIC DNA]</scope>
    <source>
        <strain evidence="1">JXDWG</strain>
        <tissue evidence="1">Leaf</tissue>
    </source>
</reference>
<evidence type="ECO:0000313" key="2">
    <source>
        <dbReference type="Proteomes" id="UP001419268"/>
    </source>
</evidence>
<organism evidence="1 2">
    <name type="scientific">Stephania cephalantha</name>
    <dbReference type="NCBI Taxonomy" id="152367"/>
    <lineage>
        <taxon>Eukaryota</taxon>
        <taxon>Viridiplantae</taxon>
        <taxon>Streptophyta</taxon>
        <taxon>Embryophyta</taxon>
        <taxon>Tracheophyta</taxon>
        <taxon>Spermatophyta</taxon>
        <taxon>Magnoliopsida</taxon>
        <taxon>Ranunculales</taxon>
        <taxon>Menispermaceae</taxon>
        <taxon>Menispermoideae</taxon>
        <taxon>Cissampelideae</taxon>
        <taxon>Stephania</taxon>
    </lineage>
</organism>
<protein>
    <recommendedName>
        <fullName evidence="3">DUF4283 domain-containing protein</fullName>
    </recommendedName>
</protein>